<name>A0ACB7UDT8_DIOAL</name>
<evidence type="ECO:0000313" key="2">
    <source>
        <dbReference type="Proteomes" id="UP000827976"/>
    </source>
</evidence>
<dbReference type="Proteomes" id="UP000827976">
    <property type="component" value="Chromosome 17"/>
</dbReference>
<gene>
    <name evidence="1" type="ORF">IHE45_17G091100</name>
</gene>
<accession>A0ACB7UDT8</accession>
<dbReference type="EMBL" id="CM037027">
    <property type="protein sequence ID" value="KAH7658487.1"/>
    <property type="molecule type" value="Genomic_DNA"/>
</dbReference>
<keyword evidence="2" id="KW-1185">Reference proteome</keyword>
<reference evidence="2" key="1">
    <citation type="journal article" date="2022" name="Nat. Commun.">
        <title>Chromosome evolution and the genetic basis of agronomically important traits in greater yam.</title>
        <authorList>
            <person name="Bredeson J.V."/>
            <person name="Lyons J.B."/>
            <person name="Oniyinde I.O."/>
            <person name="Okereke N.R."/>
            <person name="Kolade O."/>
            <person name="Nnabue I."/>
            <person name="Nwadili C.O."/>
            <person name="Hribova E."/>
            <person name="Parker M."/>
            <person name="Nwogha J."/>
            <person name="Shu S."/>
            <person name="Carlson J."/>
            <person name="Kariba R."/>
            <person name="Muthemba S."/>
            <person name="Knop K."/>
            <person name="Barton G.J."/>
            <person name="Sherwood A.V."/>
            <person name="Lopez-Montes A."/>
            <person name="Asiedu R."/>
            <person name="Jamnadass R."/>
            <person name="Muchugi A."/>
            <person name="Goodstein D."/>
            <person name="Egesi C.N."/>
            <person name="Featherston J."/>
            <person name="Asfaw A."/>
            <person name="Simpson G.G."/>
            <person name="Dolezel J."/>
            <person name="Hendre P.S."/>
            <person name="Van Deynze A."/>
            <person name="Kumar P.L."/>
            <person name="Obidiegwu J.E."/>
            <person name="Bhattacharjee R."/>
            <person name="Rokhsar D.S."/>
        </authorList>
    </citation>
    <scope>NUCLEOTIDE SEQUENCE [LARGE SCALE GENOMIC DNA]</scope>
    <source>
        <strain evidence="2">cv. TDa95/00328</strain>
    </source>
</reference>
<organism evidence="1 2">
    <name type="scientific">Dioscorea alata</name>
    <name type="common">Purple yam</name>
    <dbReference type="NCBI Taxonomy" id="55571"/>
    <lineage>
        <taxon>Eukaryota</taxon>
        <taxon>Viridiplantae</taxon>
        <taxon>Streptophyta</taxon>
        <taxon>Embryophyta</taxon>
        <taxon>Tracheophyta</taxon>
        <taxon>Spermatophyta</taxon>
        <taxon>Magnoliopsida</taxon>
        <taxon>Liliopsida</taxon>
        <taxon>Dioscoreales</taxon>
        <taxon>Dioscoreaceae</taxon>
        <taxon>Dioscorea</taxon>
    </lineage>
</organism>
<proteinExistence type="predicted"/>
<protein>
    <submittedName>
        <fullName evidence="1">Uncharacterized protein</fullName>
    </submittedName>
</protein>
<comment type="caution">
    <text evidence="1">The sequence shown here is derived from an EMBL/GenBank/DDBJ whole genome shotgun (WGS) entry which is preliminary data.</text>
</comment>
<sequence>MNVVLRSHRQELPQVCPPPTPAKAPRLSSAHTGTRSSIINILRLQEIISSFDHSKTFASNHLHHPLSSAVR</sequence>
<evidence type="ECO:0000313" key="1">
    <source>
        <dbReference type="EMBL" id="KAH7658487.1"/>
    </source>
</evidence>